<dbReference type="InterPro" id="IPR023393">
    <property type="entry name" value="START-like_dom_sf"/>
</dbReference>
<feature type="domain" description="Activator of Hsp90 ATPase homologue 1/2-like C-terminal" evidence="2">
    <location>
        <begin position="26"/>
        <end position="165"/>
    </location>
</feature>
<evidence type="ECO:0000259" key="2">
    <source>
        <dbReference type="Pfam" id="PF08327"/>
    </source>
</evidence>
<dbReference type="EMBL" id="DXAM01000047">
    <property type="protein sequence ID" value="HJA03876.1"/>
    <property type="molecule type" value="Genomic_DNA"/>
</dbReference>
<proteinExistence type="inferred from homology"/>
<evidence type="ECO:0000313" key="4">
    <source>
        <dbReference type="Proteomes" id="UP000824220"/>
    </source>
</evidence>
<name>A0A9D2H5P5_9MICO</name>
<organism evidence="3 4">
    <name type="scientific">Candidatus Microbacterium stercoravium</name>
    <dbReference type="NCBI Taxonomy" id="2838697"/>
    <lineage>
        <taxon>Bacteria</taxon>
        <taxon>Bacillati</taxon>
        <taxon>Actinomycetota</taxon>
        <taxon>Actinomycetes</taxon>
        <taxon>Micrococcales</taxon>
        <taxon>Microbacteriaceae</taxon>
        <taxon>Microbacterium</taxon>
    </lineage>
</organism>
<dbReference type="Gene3D" id="3.30.530.20">
    <property type="match status" value="1"/>
</dbReference>
<sequence length="166" mass="18290">MCLTPDGRHTPSPTGRTDAASVLVHADPGQVFRALTDEDALLCWLPPRGMHGRFERFDMREGGSFRLVLTYDDASHAPGKSGADSDISDVRISAFVPGERVVHEVDFDSEDPRFRGTMRMEWCLRRAHGGTMVEIIARDVPPGVRAREHAEGLTSSLANLVSHLEP</sequence>
<gene>
    <name evidence="3" type="ORF">H9800_03340</name>
</gene>
<evidence type="ECO:0000256" key="1">
    <source>
        <dbReference type="ARBA" id="ARBA00006817"/>
    </source>
</evidence>
<comment type="similarity">
    <text evidence="1">Belongs to the AHA1 family.</text>
</comment>
<dbReference type="AlphaFoldDB" id="A0A9D2H5P5"/>
<reference evidence="3" key="1">
    <citation type="journal article" date="2021" name="PeerJ">
        <title>Extensive microbial diversity within the chicken gut microbiome revealed by metagenomics and culture.</title>
        <authorList>
            <person name="Gilroy R."/>
            <person name="Ravi A."/>
            <person name="Getino M."/>
            <person name="Pursley I."/>
            <person name="Horton D.L."/>
            <person name="Alikhan N.F."/>
            <person name="Baker D."/>
            <person name="Gharbi K."/>
            <person name="Hall N."/>
            <person name="Watson M."/>
            <person name="Adriaenssens E.M."/>
            <person name="Foster-Nyarko E."/>
            <person name="Jarju S."/>
            <person name="Secka A."/>
            <person name="Antonio M."/>
            <person name="Oren A."/>
            <person name="Chaudhuri R.R."/>
            <person name="La Ragione R."/>
            <person name="Hildebrand F."/>
            <person name="Pallen M.J."/>
        </authorList>
    </citation>
    <scope>NUCLEOTIDE SEQUENCE</scope>
    <source>
        <strain evidence="3">ChiHjej8B7-3636</strain>
    </source>
</reference>
<accession>A0A9D2H5P5</accession>
<dbReference type="Pfam" id="PF08327">
    <property type="entry name" value="AHSA1"/>
    <property type="match status" value="1"/>
</dbReference>
<dbReference type="SUPFAM" id="SSF55961">
    <property type="entry name" value="Bet v1-like"/>
    <property type="match status" value="1"/>
</dbReference>
<dbReference type="Proteomes" id="UP000824220">
    <property type="component" value="Unassembled WGS sequence"/>
</dbReference>
<evidence type="ECO:0000313" key="3">
    <source>
        <dbReference type="EMBL" id="HJA03876.1"/>
    </source>
</evidence>
<protein>
    <submittedName>
        <fullName evidence="3">SRPBCC domain-containing protein</fullName>
    </submittedName>
</protein>
<reference evidence="3" key="2">
    <citation type="submission" date="2021-04" db="EMBL/GenBank/DDBJ databases">
        <authorList>
            <person name="Gilroy R."/>
        </authorList>
    </citation>
    <scope>NUCLEOTIDE SEQUENCE</scope>
    <source>
        <strain evidence="3">ChiHjej8B7-3636</strain>
    </source>
</reference>
<comment type="caution">
    <text evidence="3">The sequence shown here is derived from an EMBL/GenBank/DDBJ whole genome shotgun (WGS) entry which is preliminary data.</text>
</comment>
<dbReference type="InterPro" id="IPR013538">
    <property type="entry name" value="ASHA1/2-like_C"/>
</dbReference>